<organism evidence="2 3">
    <name type="scientific">Actinoallomurus liliacearum</name>
    <dbReference type="NCBI Taxonomy" id="1080073"/>
    <lineage>
        <taxon>Bacteria</taxon>
        <taxon>Bacillati</taxon>
        <taxon>Actinomycetota</taxon>
        <taxon>Actinomycetes</taxon>
        <taxon>Streptosporangiales</taxon>
        <taxon>Thermomonosporaceae</taxon>
        <taxon>Actinoallomurus</taxon>
    </lineage>
</organism>
<keyword evidence="3" id="KW-1185">Reference proteome</keyword>
<comment type="caution">
    <text evidence="2">The sequence shown here is derived from an EMBL/GenBank/DDBJ whole genome shotgun (WGS) entry which is preliminary data.</text>
</comment>
<gene>
    <name evidence="2" type="ORF">GCM10023195_13220</name>
</gene>
<evidence type="ECO:0000256" key="1">
    <source>
        <dbReference type="SAM" id="MobiDB-lite"/>
    </source>
</evidence>
<feature type="region of interest" description="Disordered" evidence="1">
    <location>
        <begin position="26"/>
        <end position="109"/>
    </location>
</feature>
<reference evidence="3" key="1">
    <citation type="journal article" date="2019" name="Int. J. Syst. Evol. Microbiol.">
        <title>The Global Catalogue of Microorganisms (GCM) 10K type strain sequencing project: providing services to taxonomists for standard genome sequencing and annotation.</title>
        <authorList>
            <consortium name="The Broad Institute Genomics Platform"/>
            <consortium name="The Broad Institute Genome Sequencing Center for Infectious Disease"/>
            <person name="Wu L."/>
            <person name="Ma J."/>
        </authorList>
    </citation>
    <scope>NUCLEOTIDE SEQUENCE [LARGE SCALE GENOMIC DNA]</scope>
    <source>
        <strain evidence="3">JCM 17938</strain>
    </source>
</reference>
<protein>
    <submittedName>
        <fullName evidence="2">Uncharacterized protein</fullName>
    </submittedName>
</protein>
<dbReference type="EMBL" id="BAABHJ010000003">
    <property type="protein sequence ID" value="GAA4603940.1"/>
    <property type="molecule type" value="Genomic_DNA"/>
</dbReference>
<accession>A0ABP8TDY5</accession>
<feature type="compositionally biased region" description="Basic and acidic residues" evidence="1">
    <location>
        <begin position="75"/>
        <end position="100"/>
    </location>
</feature>
<evidence type="ECO:0000313" key="2">
    <source>
        <dbReference type="EMBL" id="GAA4603940.1"/>
    </source>
</evidence>
<dbReference type="Proteomes" id="UP001500212">
    <property type="component" value="Unassembled WGS sequence"/>
</dbReference>
<evidence type="ECO:0000313" key="3">
    <source>
        <dbReference type="Proteomes" id="UP001500212"/>
    </source>
</evidence>
<name>A0ABP8TDY5_9ACTN</name>
<proteinExistence type="predicted"/>
<sequence length="109" mass="12124">MTGRRRPFGLPRHEIRAFLREPGKPVVTYRPAHTTWGPRSRKATFRATGTHEVPAGPGRDTRFRPFSGGPQTIARPERPCRGRDVTDGPHADAIGLRDEAAVTPFETAR</sequence>